<feature type="transmembrane region" description="Helical" evidence="9">
    <location>
        <begin position="233"/>
        <end position="253"/>
    </location>
</feature>
<evidence type="ECO:0000256" key="5">
    <source>
        <dbReference type="ARBA" id="ARBA00022692"/>
    </source>
</evidence>
<comment type="subcellular location">
    <subcellularLocation>
        <location evidence="1">Membrane</location>
        <topology evidence="1">Multi-pass membrane protein</topology>
    </subcellularLocation>
</comment>
<dbReference type="GO" id="GO:0005886">
    <property type="term" value="C:plasma membrane"/>
    <property type="evidence" value="ECO:0007669"/>
    <property type="project" value="TreeGrafter"/>
</dbReference>
<dbReference type="EMBL" id="QUTE01010602">
    <property type="protein sequence ID" value="RHZ13002.1"/>
    <property type="molecule type" value="Genomic_DNA"/>
</dbReference>
<feature type="transmembrane region" description="Helical" evidence="9">
    <location>
        <begin position="343"/>
        <end position="361"/>
    </location>
</feature>
<dbReference type="PROSITE" id="PS00221">
    <property type="entry name" value="MIP"/>
    <property type="match status" value="1"/>
</dbReference>
<comment type="caution">
    <text evidence="10">The sequence shown here is derived from an EMBL/GenBank/DDBJ whole genome shotgun (WGS) entry which is preliminary data.</text>
</comment>
<feature type="transmembrane region" description="Helical" evidence="9">
    <location>
        <begin position="166"/>
        <end position="187"/>
    </location>
</feature>
<dbReference type="PRINTS" id="PR02019">
    <property type="entry name" value="AQUAPORIN7"/>
</dbReference>
<name>A0A397D6X5_APHAT</name>
<evidence type="ECO:0000313" key="11">
    <source>
        <dbReference type="EMBL" id="RHZ13002.1"/>
    </source>
</evidence>
<feature type="transmembrane region" description="Helical" evidence="9">
    <location>
        <begin position="114"/>
        <end position="135"/>
    </location>
</feature>
<dbReference type="AlphaFoldDB" id="A0A397D6X5"/>
<dbReference type="VEuPathDB" id="FungiDB:H257_12338"/>
<evidence type="ECO:0000313" key="13">
    <source>
        <dbReference type="Proteomes" id="UP000266643"/>
    </source>
</evidence>
<dbReference type="InterPro" id="IPR022357">
    <property type="entry name" value="MIP_CS"/>
</dbReference>
<evidence type="ECO:0000256" key="9">
    <source>
        <dbReference type="SAM" id="Phobius"/>
    </source>
</evidence>
<dbReference type="GO" id="GO:0015250">
    <property type="term" value="F:water channel activity"/>
    <property type="evidence" value="ECO:0007669"/>
    <property type="project" value="TreeGrafter"/>
</dbReference>
<evidence type="ECO:0000313" key="12">
    <source>
        <dbReference type="Proteomes" id="UP000266196"/>
    </source>
</evidence>
<dbReference type="EMBL" id="QUTD01006166">
    <property type="protein sequence ID" value="RHY57109.1"/>
    <property type="molecule type" value="Genomic_DNA"/>
</dbReference>
<feature type="transmembrane region" description="Helical" evidence="9">
    <location>
        <begin position="70"/>
        <end position="93"/>
    </location>
</feature>
<feature type="transmembrane region" description="Helical" evidence="9">
    <location>
        <begin position="36"/>
        <end position="58"/>
    </location>
</feature>
<dbReference type="GO" id="GO:0015254">
    <property type="term" value="F:glycerol channel activity"/>
    <property type="evidence" value="ECO:0007669"/>
    <property type="project" value="TreeGrafter"/>
</dbReference>
<evidence type="ECO:0000256" key="6">
    <source>
        <dbReference type="ARBA" id="ARBA00022989"/>
    </source>
</evidence>
<dbReference type="VEuPathDB" id="FungiDB:H257_12339"/>
<dbReference type="SUPFAM" id="SSF81338">
    <property type="entry name" value="Aquaporin-like"/>
    <property type="match status" value="1"/>
</dbReference>
<dbReference type="GO" id="GO:0005737">
    <property type="term" value="C:cytoplasm"/>
    <property type="evidence" value="ECO:0007669"/>
    <property type="project" value="UniProtKB-ARBA"/>
</dbReference>
<proteinExistence type="inferred from homology"/>
<keyword evidence="6 9" id="KW-1133">Transmembrane helix</keyword>
<evidence type="ECO:0000256" key="8">
    <source>
        <dbReference type="RuleBase" id="RU000477"/>
    </source>
</evidence>
<feature type="transmembrane region" description="Helical" evidence="9">
    <location>
        <begin position="260"/>
        <end position="278"/>
    </location>
</feature>
<evidence type="ECO:0000256" key="2">
    <source>
        <dbReference type="ARBA" id="ARBA00006070"/>
    </source>
</evidence>
<comment type="similarity">
    <text evidence="2">Belongs to the RER1 family.</text>
</comment>
<feature type="transmembrane region" description="Helical" evidence="9">
    <location>
        <begin position="318"/>
        <end position="336"/>
    </location>
</feature>
<dbReference type="InterPro" id="IPR000425">
    <property type="entry name" value="MIP"/>
</dbReference>
<dbReference type="PRINTS" id="PR00783">
    <property type="entry name" value="MINTRINSICP"/>
</dbReference>
<organism evidence="10 13">
    <name type="scientific">Aphanomyces astaci</name>
    <name type="common">Crayfish plague agent</name>
    <dbReference type="NCBI Taxonomy" id="112090"/>
    <lineage>
        <taxon>Eukaryota</taxon>
        <taxon>Sar</taxon>
        <taxon>Stramenopiles</taxon>
        <taxon>Oomycota</taxon>
        <taxon>Saprolegniomycetes</taxon>
        <taxon>Saprolegniales</taxon>
        <taxon>Verrucalvaceae</taxon>
        <taxon>Aphanomyces</taxon>
    </lineage>
</organism>
<dbReference type="InterPro" id="IPR023271">
    <property type="entry name" value="Aquaporin-like"/>
</dbReference>
<comment type="similarity">
    <text evidence="3 8">Belongs to the MIP/aquaporin (TC 1.A.8) family.</text>
</comment>
<dbReference type="InterPro" id="IPR004932">
    <property type="entry name" value="Rer1"/>
</dbReference>
<dbReference type="Proteomes" id="UP000266196">
    <property type="component" value="Unassembled WGS sequence"/>
</dbReference>
<accession>A0A397D6X5</accession>
<dbReference type="Proteomes" id="UP000266643">
    <property type="component" value="Unassembled WGS sequence"/>
</dbReference>
<dbReference type="Gene3D" id="1.20.1080.10">
    <property type="entry name" value="Glycerol uptake facilitator protein"/>
    <property type="match status" value="1"/>
</dbReference>
<dbReference type="CDD" id="cd00333">
    <property type="entry name" value="MIP"/>
    <property type="match status" value="1"/>
</dbReference>
<dbReference type="PANTHER" id="PTHR43829">
    <property type="entry name" value="AQUAPORIN OR AQUAGLYCEROPORIN RELATED"/>
    <property type="match status" value="1"/>
</dbReference>
<evidence type="ECO:0008006" key="14">
    <source>
        <dbReference type="Google" id="ProtNLM"/>
    </source>
</evidence>
<dbReference type="PANTHER" id="PTHR43829:SF9">
    <property type="entry name" value="AQUAPORIN-9"/>
    <property type="match status" value="1"/>
</dbReference>
<sequence length="410" mass="45342">MMLNNYHTLEKKSFDETTGTVEYPWYRVKEHFTREILAEGTGMFITMAFLNGVVSQVVLGGATHGDYSHINLGVGLAFMMGIHTCGGISGAHLNPAVTIALAVHGRFEWKKVPLYIVAQLIGAFLGAAVVFAIYYPSFNEFDAGRSIAKSAGIFATYPIDLYAQNLFSAFLCEFFGTALLVFAIFSLDDPTNMPTNPIMKPLTVALVLVMIGMSFGLPTGYALNPARDLGPRIFTAVAGWGVGVFTAANYYFLIPIFAPIVGAIAGGGAYMVTIYNHHDQHDDLKALKVLGESRGYQAVPSSTIDDSVVGHVLDQSTIYVYGWWIASAVLLTLYLVRVNYLNAFHIITYGLGIYLLNLFIGFLSPQVFWPILLMYFILLFTLTMKRQIKHMCKHNYVPWSSGKEVHKDFK</sequence>
<evidence type="ECO:0000256" key="3">
    <source>
        <dbReference type="ARBA" id="ARBA00006175"/>
    </source>
</evidence>
<evidence type="ECO:0000256" key="4">
    <source>
        <dbReference type="ARBA" id="ARBA00022448"/>
    </source>
</evidence>
<evidence type="ECO:0000256" key="1">
    <source>
        <dbReference type="ARBA" id="ARBA00004141"/>
    </source>
</evidence>
<dbReference type="Pfam" id="PF03248">
    <property type="entry name" value="Rer1"/>
    <property type="match status" value="1"/>
</dbReference>
<feature type="transmembrane region" description="Helical" evidence="9">
    <location>
        <begin position="367"/>
        <end position="384"/>
    </location>
</feature>
<protein>
    <recommendedName>
        <fullName evidence="14">Aquaporin</fullName>
    </recommendedName>
</protein>
<evidence type="ECO:0000256" key="7">
    <source>
        <dbReference type="ARBA" id="ARBA00023136"/>
    </source>
</evidence>
<keyword evidence="7 9" id="KW-0472">Membrane</keyword>
<gene>
    <name evidence="10" type="ORF">DYB30_002038</name>
    <name evidence="11" type="ORF">DYB31_012945</name>
</gene>
<evidence type="ECO:0000313" key="10">
    <source>
        <dbReference type="EMBL" id="RHY57109.1"/>
    </source>
</evidence>
<reference evidence="12 13" key="1">
    <citation type="submission" date="2018-08" db="EMBL/GenBank/DDBJ databases">
        <title>Aphanomyces genome sequencing and annotation.</title>
        <authorList>
            <person name="Minardi D."/>
            <person name="Oidtmann B."/>
            <person name="Van Der Giezen M."/>
            <person name="Studholme D.J."/>
        </authorList>
    </citation>
    <scope>NUCLEOTIDE SEQUENCE [LARGE SCALE GENOMIC DNA]</scope>
    <source>
        <strain evidence="11 12">197901</strain>
        <strain evidence="10 13">D2</strain>
    </source>
</reference>
<feature type="transmembrane region" description="Helical" evidence="9">
    <location>
        <begin position="199"/>
        <end position="221"/>
    </location>
</feature>
<keyword evidence="5 8" id="KW-0812">Transmembrane</keyword>
<dbReference type="Pfam" id="PF00230">
    <property type="entry name" value="MIP"/>
    <property type="match status" value="1"/>
</dbReference>
<dbReference type="NCBIfam" id="TIGR00861">
    <property type="entry name" value="MIP"/>
    <property type="match status" value="1"/>
</dbReference>
<keyword evidence="4 8" id="KW-0813">Transport</keyword>
<dbReference type="InterPro" id="IPR050363">
    <property type="entry name" value="MIP/Aquaporin"/>
</dbReference>